<dbReference type="SMART" id="SM00360">
    <property type="entry name" value="RRM"/>
    <property type="match status" value="1"/>
</dbReference>
<evidence type="ECO:0000256" key="1">
    <source>
        <dbReference type="ARBA" id="ARBA00022884"/>
    </source>
</evidence>
<evidence type="ECO:0000256" key="2">
    <source>
        <dbReference type="PROSITE-ProRule" id="PRU00176"/>
    </source>
</evidence>
<reference evidence="5 6" key="1">
    <citation type="submission" date="2023-01" db="EMBL/GenBank/DDBJ databases">
        <authorList>
            <person name="Kreplak J."/>
        </authorList>
    </citation>
    <scope>NUCLEOTIDE SEQUENCE [LARGE SCALE GENOMIC DNA]</scope>
</reference>
<organism evidence="5 6">
    <name type="scientific">Vicia faba</name>
    <name type="common">Broad bean</name>
    <name type="synonym">Faba vulgaris</name>
    <dbReference type="NCBI Taxonomy" id="3906"/>
    <lineage>
        <taxon>Eukaryota</taxon>
        <taxon>Viridiplantae</taxon>
        <taxon>Streptophyta</taxon>
        <taxon>Embryophyta</taxon>
        <taxon>Tracheophyta</taxon>
        <taxon>Spermatophyta</taxon>
        <taxon>Magnoliopsida</taxon>
        <taxon>eudicotyledons</taxon>
        <taxon>Gunneridae</taxon>
        <taxon>Pentapetalae</taxon>
        <taxon>rosids</taxon>
        <taxon>fabids</taxon>
        <taxon>Fabales</taxon>
        <taxon>Fabaceae</taxon>
        <taxon>Papilionoideae</taxon>
        <taxon>50 kb inversion clade</taxon>
        <taxon>NPAAA clade</taxon>
        <taxon>Hologalegina</taxon>
        <taxon>IRL clade</taxon>
        <taxon>Fabeae</taxon>
        <taxon>Vicia</taxon>
    </lineage>
</organism>
<dbReference type="InterPro" id="IPR052462">
    <property type="entry name" value="SLIRP/GR-RBP-like"/>
</dbReference>
<dbReference type="AlphaFoldDB" id="A0AAV0YJ66"/>
<evidence type="ECO:0000259" key="4">
    <source>
        <dbReference type="PROSITE" id="PS50102"/>
    </source>
</evidence>
<evidence type="ECO:0000256" key="3">
    <source>
        <dbReference type="SAM" id="MobiDB-lite"/>
    </source>
</evidence>
<dbReference type="Proteomes" id="UP001157006">
    <property type="component" value="Chromosome 1L"/>
</dbReference>
<evidence type="ECO:0000313" key="6">
    <source>
        <dbReference type="Proteomes" id="UP001157006"/>
    </source>
</evidence>
<dbReference type="PROSITE" id="PS50102">
    <property type="entry name" value="RRM"/>
    <property type="match status" value="1"/>
</dbReference>
<evidence type="ECO:0000313" key="5">
    <source>
        <dbReference type="EMBL" id="CAI8585871.1"/>
    </source>
</evidence>
<dbReference type="PANTHER" id="PTHR48027">
    <property type="entry name" value="HETEROGENEOUS NUCLEAR RIBONUCLEOPROTEIN 87F-RELATED"/>
    <property type="match status" value="1"/>
</dbReference>
<dbReference type="InterPro" id="IPR000504">
    <property type="entry name" value="RRM_dom"/>
</dbReference>
<dbReference type="Gene3D" id="3.30.70.330">
    <property type="match status" value="1"/>
</dbReference>
<keyword evidence="6" id="KW-1185">Reference proteome</keyword>
<name>A0AAV0YJ66_VICFA</name>
<feature type="domain" description="RRM" evidence="4">
    <location>
        <begin position="37"/>
        <end position="115"/>
    </location>
</feature>
<accession>A0AAV0YJ66</accession>
<dbReference type="EMBL" id="OX451736">
    <property type="protein sequence ID" value="CAI8585871.1"/>
    <property type="molecule type" value="Genomic_DNA"/>
</dbReference>
<sequence>METSMLGLASFPCYTPPNRSLPKFRILSMRQQYPLASKIVVKNLPYFTGENTLQKEFSDFGKIVEVKIVKDAITERSKGFAYIQYTSQDDAMLALENMDQKSFHGRKISVKLVKLRPYDMSGPSPRASGPPKKWNIPEKQEEDVVDCWY</sequence>
<dbReference type="InterPro" id="IPR035979">
    <property type="entry name" value="RBD_domain_sf"/>
</dbReference>
<dbReference type="GO" id="GO:0003723">
    <property type="term" value="F:RNA binding"/>
    <property type="evidence" value="ECO:0007669"/>
    <property type="project" value="UniProtKB-UniRule"/>
</dbReference>
<gene>
    <name evidence="5" type="ORF">VFH_I227160</name>
</gene>
<dbReference type="InterPro" id="IPR012677">
    <property type="entry name" value="Nucleotide-bd_a/b_plait_sf"/>
</dbReference>
<dbReference type="Pfam" id="PF00076">
    <property type="entry name" value="RRM_1"/>
    <property type="match status" value="1"/>
</dbReference>
<dbReference type="SUPFAM" id="SSF54928">
    <property type="entry name" value="RNA-binding domain, RBD"/>
    <property type="match status" value="1"/>
</dbReference>
<proteinExistence type="predicted"/>
<keyword evidence="1 2" id="KW-0694">RNA-binding</keyword>
<feature type="region of interest" description="Disordered" evidence="3">
    <location>
        <begin position="121"/>
        <end position="142"/>
    </location>
</feature>
<protein>
    <recommendedName>
        <fullName evidence="4">RRM domain-containing protein</fullName>
    </recommendedName>
</protein>